<dbReference type="EMBL" id="FOWW01000001">
    <property type="protein sequence ID" value="SFO89344.1"/>
    <property type="molecule type" value="Genomic_DNA"/>
</dbReference>
<evidence type="ECO:0000256" key="2">
    <source>
        <dbReference type="ARBA" id="ARBA00022630"/>
    </source>
</evidence>
<dbReference type="AlphaFoldDB" id="A0A1I5KWC0"/>
<keyword evidence="2" id="KW-0285">Flavoprotein</keyword>
<evidence type="ECO:0000313" key="7">
    <source>
        <dbReference type="EMBL" id="SFO89344.1"/>
    </source>
</evidence>
<evidence type="ECO:0000259" key="6">
    <source>
        <dbReference type="Pfam" id="PF05199"/>
    </source>
</evidence>
<feature type="domain" description="Glucose-methanol-choline oxidoreductase C-terminal" evidence="6">
    <location>
        <begin position="495"/>
        <end position="551"/>
    </location>
</feature>
<accession>A0A1I5KWC0</accession>
<dbReference type="InterPro" id="IPR007867">
    <property type="entry name" value="GMC_OxRtase_C"/>
</dbReference>
<evidence type="ECO:0000259" key="5">
    <source>
        <dbReference type="Pfam" id="PF00732"/>
    </source>
</evidence>
<name>A0A1I5KWC0_9PSEU</name>
<dbReference type="InterPro" id="IPR036188">
    <property type="entry name" value="FAD/NAD-bd_sf"/>
</dbReference>
<dbReference type="STRING" id="587909.SAMN05421810_101317"/>
<keyword evidence="3" id="KW-0274">FAD</keyword>
<dbReference type="InterPro" id="IPR000172">
    <property type="entry name" value="GMC_OxRdtase_N"/>
</dbReference>
<reference evidence="8" key="1">
    <citation type="submission" date="2016-10" db="EMBL/GenBank/DDBJ databases">
        <authorList>
            <person name="Varghese N."/>
            <person name="Submissions S."/>
        </authorList>
    </citation>
    <scope>NUCLEOTIDE SEQUENCE [LARGE SCALE GENOMIC DNA]</scope>
    <source>
        <strain evidence="8">CGMCC 4.5579</strain>
    </source>
</reference>
<keyword evidence="4" id="KW-0560">Oxidoreductase</keyword>
<dbReference type="Pfam" id="PF05199">
    <property type="entry name" value="GMC_oxred_C"/>
    <property type="match status" value="1"/>
</dbReference>
<dbReference type="SUPFAM" id="SSF51905">
    <property type="entry name" value="FAD/NAD(P)-binding domain"/>
    <property type="match status" value="1"/>
</dbReference>
<sequence length="591" mass="64613">MRDVIVIGAGGGGPVVAKELAAQGLDVLMLEAGPRHADPREQWTSFENDANNPLTGYFRFGPTDRSKPAWFREWPQNSFVWQLSGVGGTTQHFYGNYPRAYPGVFNDYAGPDRAEYDVAHRFPFGYAELVPYFEWVEATAPVMTAAMGTKEQTFFRGCETLGLPVQTTKTTLGPSYRPQENAILQPGGNAGKTSDRNLLTFPDATGCTFCGYCFQGCMRPVGAPRNQFAKRSTDNSYVPMALTADVWAPGGRPVELITDAYVTRIHTERRAGELVATGVTWRDNASGAEHREEAEVVVMAGGCTENPRLWFNSGLPNPNGWVGRGYTDHFFDWVIGAFDDYTGHSKGVGSSARLDHPPYGGLENVGLPPALTAFSTALSDSGIRGHYTNGRGPTGPWDGPGGRLPGPELKELLRHGVDRLLAILVITDDDVEPDNRVTLSALPADENGPIPKVVFQHRRRSARTNRNREFMARKAAEVLRGAGARKVYRIDWAPLILHVQSSMRMGESERDSVLDANAETRAVRRLFVADNSALANALGGPNPTLTTQAVATRTAERIFRTYFGGDPWVRDGSPVVSTDPRISVRLGELGR</sequence>
<dbReference type="RefSeq" id="WP_092526743.1">
    <property type="nucleotide sequence ID" value="NZ_FOWW01000001.1"/>
</dbReference>
<keyword evidence="8" id="KW-1185">Reference proteome</keyword>
<dbReference type="GO" id="GO:0050660">
    <property type="term" value="F:flavin adenine dinucleotide binding"/>
    <property type="evidence" value="ECO:0007669"/>
    <property type="project" value="InterPro"/>
</dbReference>
<dbReference type="PANTHER" id="PTHR46056:SF12">
    <property type="entry name" value="LONG-CHAIN-ALCOHOL OXIDASE"/>
    <property type="match status" value="1"/>
</dbReference>
<comment type="similarity">
    <text evidence="1">Belongs to the GMC oxidoreductase family.</text>
</comment>
<dbReference type="Pfam" id="PF00732">
    <property type="entry name" value="GMC_oxred_N"/>
    <property type="match status" value="1"/>
</dbReference>
<dbReference type="Gene3D" id="3.50.50.60">
    <property type="entry name" value="FAD/NAD(P)-binding domain"/>
    <property type="match status" value="2"/>
</dbReference>
<proteinExistence type="inferred from homology"/>
<dbReference type="OrthoDB" id="9798604at2"/>
<dbReference type="Proteomes" id="UP000198727">
    <property type="component" value="Unassembled WGS sequence"/>
</dbReference>
<evidence type="ECO:0000313" key="8">
    <source>
        <dbReference type="Proteomes" id="UP000198727"/>
    </source>
</evidence>
<dbReference type="GO" id="GO:0016614">
    <property type="term" value="F:oxidoreductase activity, acting on CH-OH group of donors"/>
    <property type="evidence" value="ECO:0007669"/>
    <property type="project" value="InterPro"/>
</dbReference>
<evidence type="ECO:0000256" key="3">
    <source>
        <dbReference type="ARBA" id="ARBA00022827"/>
    </source>
</evidence>
<evidence type="ECO:0000256" key="4">
    <source>
        <dbReference type="ARBA" id="ARBA00023002"/>
    </source>
</evidence>
<feature type="domain" description="Glucose-methanol-choline oxidoreductase N-terminal" evidence="5">
    <location>
        <begin position="202"/>
        <end position="330"/>
    </location>
</feature>
<gene>
    <name evidence="7" type="ORF">SAMN05421810_101317</name>
</gene>
<protein>
    <submittedName>
        <fullName evidence="7">Choline dehydrogenase</fullName>
    </submittedName>
</protein>
<organism evidence="7 8">
    <name type="scientific">Amycolatopsis arida</name>
    <dbReference type="NCBI Taxonomy" id="587909"/>
    <lineage>
        <taxon>Bacteria</taxon>
        <taxon>Bacillati</taxon>
        <taxon>Actinomycetota</taxon>
        <taxon>Actinomycetes</taxon>
        <taxon>Pseudonocardiales</taxon>
        <taxon>Pseudonocardiaceae</taxon>
        <taxon>Amycolatopsis</taxon>
    </lineage>
</organism>
<dbReference type="PANTHER" id="PTHR46056">
    <property type="entry name" value="LONG-CHAIN-ALCOHOL OXIDASE"/>
    <property type="match status" value="1"/>
</dbReference>
<evidence type="ECO:0000256" key="1">
    <source>
        <dbReference type="ARBA" id="ARBA00010790"/>
    </source>
</evidence>